<protein>
    <submittedName>
        <fullName evidence="1">Uncharacterized protein</fullName>
    </submittedName>
</protein>
<dbReference type="AlphaFoldDB" id="A0A2N7NH90"/>
<dbReference type="EMBL" id="MDBP01000042">
    <property type="protein sequence ID" value="PMP13766.1"/>
    <property type="molecule type" value="Genomic_DNA"/>
</dbReference>
<reference evidence="1" key="2">
    <citation type="submission" date="2016-07" db="EMBL/GenBank/DDBJ databases">
        <authorList>
            <person name="Wan K."/>
            <person name="Booth B."/>
            <person name="Spirohn K."/>
            <person name="Hao T."/>
            <person name="Hu Y."/>
            <person name="Calderwood M."/>
            <person name="Hill D."/>
            <person name="Mohr S."/>
            <person name="Vidal M."/>
            <person name="Celniker S."/>
            <person name="Perrimon N."/>
        </authorList>
    </citation>
    <scope>NUCLEOTIDE SEQUENCE</scope>
    <source>
        <strain evidence="1">10N.222.48.A2</strain>
    </source>
</reference>
<accession>A0A2N7NH90</accession>
<reference evidence="1" key="3">
    <citation type="journal article" date="2018" name="Nature">
        <title>A major lineage of non-tailed dsDNA viruses as unrecognized killers of marine bacteria.</title>
        <authorList>
            <person name="Kauffman K.M."/>
            <person name="Hussain F.A."/>
            <person name="Yang J."/>
            <person name="Arevalo P."/>
            <person name="Brown J.M."/>
            <person name="Chang W.K."/>
            <person name="VanInsberghe D."/>
            <person name="Elsherbini J."/>
            <person name="Sharma R.S."/>
            <person name="Cutler M.B."/>
            <person name="Kelly L."/>
            <person name="Polz M.F."/>
        </authorList>
    </citation>
    <scope>NUCLEOTIDE SEQUENCE</scope>
    <source>
        <strain evidence="1">10N.222.48.A2</strain>
    </source>
</reference>
<sequence length="72" mass="7632">MSKEKQLFQSGLEVIIDGVSMSEASEGSRQAGVYLMGLLIADNKGELDADKVKAIQSIVAMAAEAKSPKFSL</sequence>
<evidence type="ECO:0000313" key="2">
    <source>
        <dbReference type="EMBL" id="TKG28467.1"/>
    </source>
</evidence>
<evidence type="ECO:0000313" key="1">
    <source>
        <dbReference type="EMBL" id="PMP13766.1"/>
    </source>
</evidence>
<evidence type="ECO:0000313" key="3">
    <source>
        <dbReference type="Proteomes" id="UP000235579"/>
    </source>
</evidence>
<dbReference type="EMBL" id="SYVV01000040">
    <property type="protein sequence ID" value="TKG28467.1"/>
    <property type="molecule type" value="Genomic_DNA"/>
</dbReference>
<proteinExistence type="predicted"/>
<reference evidence="3" key="1">
    <citation type="submission" date="2016-07" db="EMBL/GenBank/DDBJ databases">
        <title>Nontailed viruses are major unrecognized killers of bacteria in the ocean.</title>
        <authorList>
            <person name="Kauffman K."/>
            <person name="Hussain F."/>
            <person name="Yang J."/>
            <person name="Arevalo P."/>
            <person name="Brown J."/>
            <person name="Cutler M."/>
            <person name="Kelly L."/>
            <person name="Polz M.F."/>
        </authorList>
    </citation>
    <scope>NUCLEOTIDE SEQUENCE [LARGE SCALE GENOMIC DNA]</scope>
    <source>
        <strain evidence="3">10N.222.48.A2</strain>
    </source>
</reference>
<reference evidence="2 4" key="4">
    <citation type="submission" date="2019-04" db="EMBL/GenBank/DDBJ databases">
        <title>A reverse ecology approach based on a biological definition of microbial populations.</title>
        <authorList>
            <person name="Arevalo P."/>
            <person name="Vaninsberghe D."/>
            <person name="Elsherbini J."/>
            <person name="Gore J."/>
            <person name="Polz M."/>
        </authorList>
    </citation>
    <scope>NUCLEOTIDE SEQUENCE [LARGE SCALE GENOMIC DNA]</scope>
    <source>
        <strain evidence="2 4">10N.222.45.A8</strain>
    </source>
</reference>
<gene>
    <name evidence="1" type="ORF">BCS92_15670</name>
    <name evidence="2" type="ORF">FC057_21735</name>
</gene>
<evidence type="ECO:0000313" key="4">
    <source>
        <dbReference type="Proteomes" id="UP000308018"/>
    </source>
</evidence>
<dbReference type="Proteomes" id="UP000235579">
    <property type="component" value="Unassembled WGS sequence"/>
</dbReference>
<name>A0A2N7NH90_9VIBR</name>
<dbReference type="RefSeq" id="WP_102257934.1">
    <property type="nucleotide sequence ID" value="NZ_MDBP01000042.1"/>
</dbReference>
<organism evidence="1 3">
    <name type="scientific">Vibrio tasmaniensis</name>
    <dbReference type="NCBI Taxonomy" id="212663"/>
    <lineage>
        <taxon>Bacteria</taxon>
        <taxon>Pseudomonadati</taxon>
        <taxon>Pseudomonadota</taxon>
        <taxon>Gammaproteobacteria</taxon>
        <taxon>Vibrionales</taxon>
        <taxon>Vibrionaceae</taxon>
        <taxon>Vibrio</taxon>
    </lineage>
</organism>
<comment type="caution">
    <text evidence="1">The sequence shown here is derived from an EMBL/GenBank/DDBJ whole genome shotgun (WGS) entry which is preliminary data.</text>
</comment>
<dbReference type="Proteomes" id="UP000308018">
    <property type="component" value="Unassembled WGS sequence"/>
</dbReference>